<organism evidence="2 3">
    <name type="scientific">Mycena maculata</name>
    <dbReference type="NCBI Taxonomy" id="230809"/>
    <lineage>
        <taxon>Eukaryota</taxon>
        <taxon>Fungi</taxon>
        <taxon>Dikarya</taxon>
        <taxon>Basidiomycota</taxon>
        <taxon>Agaricomycotina</taxon>
        <taxon>Agaricomycetes</taxon>
        <taxon>Agaricomycetidae</taxon>
        <taxon>Agaricales</taxon>
        <taxon>Marasmiineae</taxon>
        <taxon>Mycenaceae</taxon>
        <taxon>Mycena</taxon>
    </lineage>
</organism>
<proteinExistence type="predicted"/>
<evidence type="ECO:0000313" key="3">
    <source>
        <dbReference type="Proteomes" id="UP001215280"/>
    </source>
</evidence>
<evidence type="ECO:0000256" key="1">
    <source>
        <dbReference type="SAM" id="SignalP"/>
    </source>
</evidence>
<keyword evidence="3" id="KW-1185">Reference proteome</keyword>
<evidence type="ECO:0000313" key="2">
    <source>
        <dbReference type="EMBL" id="KAJ7763528.1"/>
    </source>
</evidence>
<reference evidence="2" key="1">
    <citation type="submission" date="2023-03" db="EMBL/GenBank/DDBJ databases">
        <title>Massive genome expansion in bonnet fungi (Mycena s.s.) driven by repeated elements and novel gene families across ecological guilds.</title>
        <authorList>
            <consortium name="Lawrence Berkeley National Laboratory"/>
            <person name="Harder C.B."/>
            <person name="Miyauchi S."/>
            <person name="Viragh M."/>
            <person name="Kuo A."/>
            <person name="Thoen E."/>
            <person name="Andreopoulos B."/>
            <person name="Lu D."/>
            <person name="Skrede I."/>
            <person name="Drula E."/>
            <person name="Henrissat B."/>
            <person name="Morin E."/>
            <person name="Kohler A."/>
            <person name="Barry K."/>
            <person name="LaButti K."/>
            <person name="Morin E."/>
            <person name="Salamov A."/>
            <person name="Lipzen A."/>
            <person name="Mereny Z."/>
            <person name="Hegedus B."/>
            <person name="Baldrian P."/>
            <person name="Stursova M."/>
            <person name="Weitz H."/>
            <person name="Taylor A."/>
            <person name="Grigoriev I.V."/>
            <person name="Nagy L.G."/>
            <person name="Martin F."/>
            <person name="Kauserud H."/>
        </authorList>
    </citation>
    <scope>NUCLEOTIDE SEQUENCE</scope>
    <source>
        <strain evidence="2">CBHHK188m</strain>
    </source>
</reference>
<keyword evidence="1" id="KW-0732">Signal</keyword>
<gene>
    <name evidence="2" type="ORF">DFH07DRAFT_956339</name>
</gene>
<feature type="chain" id="PRO_5042141616" evidence="1">
    <location>
        <begin position="23"/>
        <end position="160"/>
    </location>
</feature>
<dbReference type="EMBL" id="JARJLG010000040">
    <property type="protein sequence ID" value="KAJ7763528.1"/>
    <property type="molecule type" value="Genomic_DNA"/>
</dbReference>
<name>A0AAD7JGS3_9AGAR</name>
<accession>A0AAD7JGS3</accession>
<dbReference type="AlphaFoldDB" id="A0AAD7JGS3"/>
<sequence length="160" mass="17865">MPKPQTPLQSLVLLLAAATLSSIPSNIKIQYLSLGIGCTFHLNCLRDEVTMTTDILVRARAECVRDHHDLSEKWRQFLQVKLSASKIQSRLLKAAGMEWVLYLQEMWAIAESLDKSEHELREIQKSALLAIEAQCQRKLAGEITQSVATGTGTETSDKDT</sequence>
<feature type="signal peptide" evidence="1">
    <location>
        <begin position="1"/>
        <end position="22"/>
    </location>
</feature>
<comment type="caution">
    <text evidence="2">The sequence shown here is derived from an EMBL/GenBank/DDBJ whole genome shotgun (WGS) entry which is preliminary data.</text>
</comment>
<dbReference type="Proteomes" id="UP001215280">
    <property type="component" value="Unassembled WGS sequence"/>
</dbReference>
<protein>
    <submittedName>
        <fullName evidence="2">Uncharacterized protein</fullName>
    </submittedName>
</protein>